<dbReference type="RefSeq" id="WP_024024679.1">
    <property type="nucleotide sequence ID" value="NZ_AYOZ01000034.1"/>
</dbReference>
<sequence length="342" mass="39348">MEFQSNKTCLKLNKIQANVITKELRHTHCSFGNTVSKELVHRAAVSEVFLTDVDTLEKDKFYTGAHLPRTHSYYNDTPSKTHYENIALLEVCRQSSIIIAHNAYSVPLNAKFIFNEAKFHIENNDTLLIKTTPSYVLTEVDVISKEYRSDNLCGLTFEMRLYVDDCLAATKLMDISWMDSSVWKKIRRKGLKFVEGFSEIEYTTPYSHLENKDIVGRNSSENVVLHKVEEVDGKYTANLYVNNTHPAMFDHPLDHVPGMLLIEAFRQMTLVYIHNKYSLTHDDIYMKECDIAFTKFTELKIDSYCCIESVSLDENTDEISLLLSTSQNNATTAKCHIKIVRK</sequence>
<evidence type="ECO:0000259" key="1">
    <source>
        <dbReference type="Pfam" id="PF03756"/>
    </source>
</evidence>
<accession>W1RR65</accession>
<dbReference type="OrthoDB" id="7838374at2"/>
<feature type="domain" description="A-factor biosynthesis hotdog" evidence="1">
    <location>
        <begin position="215"/>
        <end position="339"/>
    </location>
</feature>
<dbReference type="PATRIC" id="fig|1208321.3.peg.2609"/>
<dbReference type="InterPro" id="IPR005509">
    <property type="entry name" value="AfsA_hotdog_dom"/>
</dbReference>
<keyword evidence="3" id="KW-1185">Reference proteome</keyword>
<evidence type="ECO:0000313" key="3">
    <source>
        <dbReference type="Proteomes" id="UP000018857"/>
    </source>
</evidence>
<gene>
    <name evidence="2" type="ORF">D104_13110</name>
</gene>
<dbReference type="eggNOG" id="ENOG502ZTRV">
    <property type="taxonomic scope" value="Bacteria"/>
</dbReference>
<dbReference type="AlphaFoldDB" id="W1RR65"/>
<dbReference type="EMBL" id="AYOZ01000034">
    <property type="protein sequence ID" value="ETI59367.1"/>
    <property type="molecule type" value="Genomic_DNA"/>
</dbReference>
<protein>
    <recommendedName>
        <fullName evidence="1">A-factor biosynthesis hotdog domain-containing protein</fullName>
    </recommendedName>
</protein>
<organism evidence="2 3">
    <name type="scientific">Marinomonas profundimaris</name>
    <dbReference type="NCBI Taxonomy" id="1208321"/>
    <lineage>
        <taxon>Bacteria</taxon>
        <taxon>Pseudomonadati</taxon>
        <taxon>Pseudomonadota</taxon>
        <taxon>Gammaproteobacteria</taxon>
        <taxon>Oceanospirillales</taxon>
        <taxon>Oceanospirillaceae</taxon>
        <taxon>Marinomonas</taxon>
    </lineage>
</organism>
<reference evidence="2 3" key="1">
    <citation type="journal article" date="2014" name="Genome Announc.">
        <title>Draft Genome Sequence of Marinomonas sp. Strain D104, a Polycyclic Aromatic Hydrocarbon-Degrading Bacterium from the Deep-Sea Sediment of the Arctic Ocean.</title>
        <authorList>
            <person name="Dong C."/>
            <person name="Bai X."/>
            <person name="Lai Q."/>
            <person name="Xie Y."/>
            <person name="Chen X."/>
            <person name="Shao Z."/>
        </authorList>
    </citation>
    <scope>NUCLEOTIDE SEQUENCE [LARGE SCALE GENOMIC DNA]</scope>
    <source>
        <strain evidence="2 3">D104</strain>
    </source>
</reference>
<comment type="caution">
    <text evidence="2">The sequence shown here is derived from an EMBL/GenBank/DDBJ whole genome shotgun (WGS) entry which is preliminary data.</text>
</comment>
<name>W1RR65_9GAMM</name>
<dbReference type="Proteomes" id="UP000018857">
    <property type="component" value="Unassembled WGS sequence"/>
</dbReference>
<dbReference type="Pfam" id="PF03756">
    <property type="entry name" value="AfsA"/>
    <property type="match status" value="2"/>
</dbReference>
<dbReference type="STRING" id="1208321.D104_13110"/>
<feature type="domain" description="A-factor biosynthesis hotdog" evidence="1">
    <location>
        <begin position="39"/>
        <end position="173"/>
    </location>
</feature>
<evidence type="ECO:0000313" key="2">
    <source>
        <dbReference type="EMBL" id="ETI59367.1"/>
    </source>
</evidence>
<proteinExistence type="predicted"/>